<comment type="caution">
    <text evidence="1">The sequence shown here is derived from an EMBL/GenBank/DDBJ whole genome shotgun (WGS) entry which is preliminary data.</text>
</comment>
<dbReference type="AlphaFoldDB" id="A0A918PKT3"/>
<dbReference type="Proteomes" id="UP000622166">
    <property type="component" value="Unassembled WGS sequence"/>
</dbReference>
<evidence type="ECO:0000313" key="1">
    <source>
        <dbReference type="EMBL" id="GGZ14548.1"/>
    </source>
</evidence>
<proteinExistence type="predicted"/>
<evidence type="ECO:0000313" key="2">
    <source>
        <dbReference type="Proteomes" id="UP000622166"/>
    </source>
</evidence>
<gene>
    <name evidence="1" type="ORF">GCM10010365_38130</name>
</gene>
<keyword evidence="2" id="KW-1185">Reference proteome</keyword>
<reference evidence="1" key="1">
    <citation type="journal article" date="2014" name="Int. J. Syst. Evol. Microbiol.">
        <title>Complete genome sequence of Corynebacterium casei LMG S-19264T (=DSM 44701T), isolated from a smear-ripened cheese.</title>
        <authorList>
            <consortium name="US DOE Joint Genome Institute (JGI-PGF)"/>
            <person name="Walter F."/>
            <person name="Albersmeier A."/>
            <person name="Kalinowski J."/>
            <person name="Ruckert C."/>
        </authorList>
    </citation>
    <scope>NUCLEOTIDE SEQUENCE</scope>
    <source>
        <strain evidence="1">JCM 4815</strain>
    </source>
</reference>
<protein>
    <submittedName>
        <fullName evidence="1">Uncharacterized protein</fullName>
    </submittedName>
</protein>
<reference evidence="1" key="2">
    <citation type="submission" date="2020-09" db="EMBL/GenBank/DDBJ databases">
        <authorList>
            <person name="Sun Q."/>
            <person name="Ohkuma M."/>
        </authorList>
    </citation>
    <scope>NUCLEOTIDE SEQUENCE</scope>
    <source>
        <strain evidence="1">JCM 4815</strain>
    </source>
</reference>
<accession>A0A918PKT3</accession>
<sequence>MAMIGLRPMSSPGTPEARIRARAPAMLRPWVTVRDLSSGIVARSFGADRLCGRSIGLLRAYAGHPVGGQMVRYAGCTSRWSGGGVPAGQRRQRLDPA</sequence>
<name>A0A918PKT3_9ACTN</name>
<organism evidence="1 2">
    <name type="scientific">Streptomyces poonensis</name>
    <dbReference type="NCBI Taxonomy" id="68255"/>
    <lineage>
        <taxon>Bacteria</taxon>
        <taxon>Bacillati</taxon>
        <taxon>Actinomycetota</taxon>
        <taxon>Actinomycetes</taxon>
        <taxon>Kitasatosporales</taxon>
        <taxon>Streptomycetaceae</taxon>
        <taxon>Streptomyces</taxon>
    </lineage>
</organism>
<dbReference type="EMBL" id="BMVW01000006">
    <property type="protein sequence ID" value="GGZ14548.1"/>
    <property type="molecule type" value="Genomic_DNA"/>
</dbReference>